<dbReference type="CDD" id="cd16329">
    <property type="entry name" value="LolA_like"/>
    <property type="match status" value="1"/>
</dbReference>
<evidence type="ECO:0000256" key="1">
    <source>
        <dbReference type="SAM" id="SignalP"/>
    </source>
</evidence>
<keyword evidence="3" id="KW-0449">Lipoprotein</keyword>
<evidence type="ECO:0000259" key="2">
    <source>
        <dbReference type="Pfam" id="PF17131"/>
    </source>
</evidence>
<keyword evidence="4" id="KW-1185">Reference proteome</keyword>
<feature type="signal peptide" evidence="1">
    <location>
        <begin position="1"/>
        <end position="25"/>
    </location>
</feature>
<dbReference type="OrthoDB" id="9803781at2"/>
<feature type="domain" description="Uncharacterized protein TP-0789" evidence="2">
    <location>
        <begin position="82"/>
        <end position="263"/>
    </location>
</feature>
<feature type="chain" id="PRO_5013150765" evidence="1">
    <location>
        <begin position="26"/>
        <end position="263"/>
    </location>
</feature>
<organism evidence="3 4">
    <name type="scientific">Pseudoalteromonas piscicida</name>
    <dbReference type="NCBI Taxonomy" id="43662"/>
    <lineage>
        <taxon>Bacteria</taxon>
        <taxon>Pseudomonadati</taxon>
        <taxon>Pseudomonadota</taxon>
        <taxon>Gammaproteobacteria</taxon>
        <taxon>Alteromonadales</taxon>
        <taxon>Pseudoalteromonadaceae</taxon>
        <taxon>Pseudoalteromonas</taxon>
    </lineage>
</organism>
<dbReference type="Pfam" id="PF17131">
    <property type="entry name" value="LolA_like"/>
    <property type="match status" value="1"/>
</dbReference>
<proteinExistence type="predicted"/>
<protein>
    <submittedName>
        <fullName evidence="3">Outer membrane lipoprotein-sorting protein</fullName>
    </submittedName>
</protein>
<accession>A0A2A5JW61</accession>
<dbReference type="Proteomes" id="UP000228621">
    <property type="component" value="Unassembled WGS sequence"/>
</dbReference>
<gene>
    <name evidence="3" type="ORF">CEX98_01365</name>
</gene>
<name>A0A2A5JW61_PSEO7</name>
<dbReference type="InterPro" id="IPR033399">
    <property type="entry name" value="TP_0789-like"/>
</dbReference>
<keyword evidence="1" id="KW-0732">Signal</keyword>
<dbReference type="Gene3D" id="2.50.20.10">
    <property type="entry name" value="Lipoprotein localisation LolA/LolB/LppX"/>
    <property type="match status" value="1"/>
</dbReference>
<evidence type="ECO:0000313" key="3">
    <source>
        <dbReference type="EMBL" id="PCK33531.1"/>
    </source>
</evidence>
<comment type="caution">
    <text evidence="3">The sequence shown here is derived from an EMBL/GenBank/DDBJ whole genome shotgun (WGS) entry which is preliminary data.</text>
</comment>
<dbReference type="RefSeq" id="WP_099640354.1">
    <property type="nucleotide sequence ID" value="NZ_JAQPZX010000055.1"/>
</dbReference>
<dbReference type="AlphaFoldDB" id="A0A2A5JW61"/>
<sequence>MKSTTSKLLPHLAIGFMVMSFAIHAAPDNLGYDIAAKADRSDRGFEVSAVDVKMRLIDKKGQETQRLLTMKTMEVADEDKGDKSLIIFNSPADVKETKLLSHAQIIDADDQWLYLPALKRVKRISSANKSGPFVGSEFAFEDFTAQELNKYSYEYVSEAPCGELTCAVIDRFPKYENSGYTKQRALIDTQDYQVRKIDFYDRKGSHLKTLSLDNYKLYQQAYWRPLTMTMENHQSGKKTVLEFSDYQFDIALSARDFVKSSLK</sequence>
<dbReference type="EMBL" id="NKHF01000006">
    <property type="protein sequence ID" value="PCK33531.1"/>
    <property type="molecule type" value="Genomic_DNA"/>
</dbReference>
<reference evidence="4" key="1">
    <citation type="journal article" date="2019" name="Genome Announc.">
        <title>Draft Genome Sequence of Pseudoalteromonas piscicida Strain 36Y ROTHPW, an Hypersaline Seawater Isolate from the South Coast of Sonora, Mexico.</title>
        <authorList>
            <person name="Sanchez-Diaz R."/>
            <person name="Molina-Garza Z.J."/>
            <person name="Cruz-Suarez L.E."/>
            <person name="Selvin J."/>
            <person name="Kiran G.S."/>
            <person name="Ibarra-Gamez J.C."/>
            <person name="Gomez-Gil B."/>
            <person name="Galaviz-Silva L."/>
        </authorList>
    </citation>
    <scope>NUCLEOTIDE SEQUENCE [LARGE SCALE GENOMIC DNA]</scope>
    <source>
        <strain evidence="4">36Y_RITHPW</strain>
    </source>
</reference>
<evidence type="ECO:0000313" key="4">
    <source>
        <dbReference type="Proteomes" id="UP000228621"/>
    </source>
</evidence>